<dbReference type="GO" id="GO:0017004">
    <property type="term" value="P:cytochrome complex assembly"/>
    <property type="evidence" value="ECO:0007669"/>
    <property type="project" value="UniProtKB-KW"/>
</dbReference>
<evidence type="ECO:0000256" key="5">
    <source>
        <dbReference type="SAM" id="SignalP"/>
    </source>
</evidence>
<dbReference type="GO" id="GO:0030313">
    <property type="term" value="C:cell envelope"/>
    <property type="evidence" value="ECO:0007669"/>
    <property type="project" value="UniProtKB-SubCell"/>
</dbReference>
<proteinExistence type="predicted"/>
<dbReference type="RefSeq" id="WP_091519297.1">
    <property type="nucleotide sequence ID" value="NZ_FOVI01000003.1"/>
</dbReference>
<dbReference type="AlphaFoldDB" id="A0A1I4XTZ9"/>
<dbReference type="Pfam" id="PF00578">
    <property type="entry name" value="AhpC-TSA"/>
    <property type="match status" value="1"/>
</dbReference>
<evidence type="ECO:0000256" key="3">
    <source>
        <dbReference type="ARBA" id="ARBA00023157"/>
    </source>
</evidence>
<comment type="subcellular location">
    <subcellularLocation>
        <location evidence="1">Cell envelope</location>
    </subcellularLocation>
</comment>
<dbReference type="Gene3D" id="3.40.30.10">
    <property type="entry name" value="Glutaredoxin"/>
    <property type="match status" value="1"/>
</dbReference>
<dbReference type="PANTHER" id="PTHR42852">
    <property type="entry name" value="THIOL:DISULFIDE INTERCHANGE PROTEIN DSBE"/>
    <property type="match status" value="1"/>
</dbReference>
<dbReference type="Proteomes" id="UP000199036">
    <property type="component" value="Unassembled WGS sequence"/>
</dbReference>
<name>A0A1I4XTZ9_9FLAO</name>
<evidence type="ECO:0000313" key="7">
    <source>
        <dbReference type="EMBL" id="SFN29361.1"/>
    </source>
</evidence>
<protein>
    <submittedName>
        <fullName evidence="7">Peroxiredoxin</fullName>
    </submittedName>
</protein>
<dbReference type="STRING" id="913024.SAMN05421741_103144"/>
<keyword evidence="8" id="KW-1185">Reference proteome</keyword>
<dbReference type="InterPro" id="IPR050553">
    <property type="entry name" value="Thioredoxin_ResA/DsbE_sf"/>
</dbReference>
<feature type="domain" description="Thioredoxin" evidence="6">
    <location>
        <begin position="156"/>
        <end position="296"/>
    </location>
</feature>
<feature type="signal peptide" evidence="5">
    <location>
        <begin position="1"/>
        <end position="20"/>
    </location>
</feature>
<keyword evidence="2" id="KW-0201">Cytochrome c-type biogenesis</keyword>
<keyword evidence="3" id="KW-1015">Disulfide bond</keyword>
<dbReference type="CDD" id="cd02966">
    <property type="entry name" value="TlpA_like_family"/>
    <property type="match status" value="1"/>
</dbReference>
<evidence type="ECO:0000313" key="8">
    <source>
        <dbReference type="Proteomes" id="UP000199036"/>
    </source>
</evidence>
<evidence type="ECO:0000256" key="4">
    <source>
        <dbReference type="ARBA" id="ARBA00023284"/>
    </source>
</evidence>
<sequence>MLQKYIFYLLLLFAPFTVSAQQTEKQQQKENSKNEGFAEFEKFIKPYREKLEEISQHKPKIADPSNFTIEERNAYLKHFLLEKKAKNDIELAKFTFIKQNKNSSYTQVLVAEKLNDIFEEVNYDLLEAFYNELNQHDKNSEKGKKLASFLKEYEQIRIGSKVADFSLPDVNKKQKTLYKYLGKYTIIDFWASWCGPCRQENPNTVALYNKYKNKGLKIIGVSLDTDEQKWITAIEKDKLMWLHLSNLTGWKEPLLQYFKVTAIPKLIIVDKKGTIIAKDLKGEELAKKIDELFTKK</sequence>
<dbReference type="InterPro" id="IPR013766">
    <property type="entry name" value="Thioredoxin_domain"/>
</dbReference>
<dbReference type="EMBL" id="FOVI01000003">
    <property type="protein sequence ID" value="SFN29361.1"/>
    <property type="molecule type" value="Genomic_DNA"/>
</dbReference>
<dbReference type="OrthoDB" id="1069091at2"/>
<evidence type="ECO:0000256" key="1">
    <source>
        <dbReference type="ARBA" id="ARBA00004196"/>
    </source>
</evidence>
<dbReference type="PROSITE" id="PS51352">
    <property type="entry name" value="THIOREDOXIN_2"/>
    <property type="match status" value="1"/>
</dbReference>
<evidence type="ECO:0000256" key="2">
    <source>
        <dbReference type="ARBA" id="ARBA00022748"/>
    </source>
</evidence>
<gene>
    <name evidence="7" type="ORF">SAMN05421741_103144</name>
</gene>
<dbReference type="PANTHER" id="PTHR42852:SF6">
    <property type="entry name" value="THIOL:DISULFIDE INTERCHANGE PROTEIN DSBE"/>
    <property type="match status" value="1"/>
</dbReference>
<dbReference type="PROSITE" id="PS00194">
    <property type="entry name" value="THIOREDOXIN_1"/>
    <property type="match status" value="1"/>
</dbReference>
<feature type="chain" id="PRO_5011768025" evidence="5">
    <location>
        <begin position="21"/>
        <end position="296"/>
    </location>
</feature>
<dbReference type="InterPro" id="IPR017937">
    <property type="entry name" value="Thioredoxin_CS"/>
</dbReference>
<reference evidence="8" key="1">
    <citation type="submission" date="2016-10" db="EMBL/GenBank/DDBJ databases">
        <authorList>
            <person name="Varghese N."/>
            <person name="Submissions S."/>
        </authorList>
    </citation>
    <scope>NUCLEOTIDE SEQUENCE [LARGE SCALE GENOMIC DNA]</scope>
    <source>
        <strain evidence="8">DS-12</strain>
    </source>
</reference>
<evidence type="ECO:0000259" key="6">
    <source>
        <dbReference type="PROSITE" id="PS51352"/>
    </source>
</evidence>
<organism evidence="7 8">
    <name type="scientific">Paenimyroides ummariense</name>
    <dbReference type="NCBI Taxonomy" id="913024"/>
    <lineage>
        <taxon>Bacteria</taxon>
        <taxon>Pseudomonadati</taxon>
        <taxon>Bacteroidota</taxon>
        <taxon>Flavobacteriia</taxon>
        <taxon>Flavobacteriales</taxon>
        <taxon>Flavobacteriaceae</taxon>
        <taxon>Paenimyroides</taxon>
    </lineage>
</organism>
<dbReference type="InterPro" id="IPR036249">
    <property type="entry name" value="Thioredoxin-like_sf"/>
</dbReference>
<keyword evidence="5" id="KW-0732">Signal</keyword>
<dbReference type="SUPFAM" id="SSF52833">
    <property type="entry name" value="Thioredoxin-like"/>
    <property type="match status" value="1"/>
</dbReference>
<accession>A0A1I4XTZ9</accession>
<keyword evidence="4" id="KW-0676">Redox-active center</keyword>
<dbReference type="InterPro" id="IPR000866">
    <property type="entry name" value="AhpC/TSA"/>
</dbReference>